<dbReference type="AlphaFoldDB" id="A0A2H1WZR9"/>
<proteinExistence type="predicted"/>
<sequence>MKKSGCILYGDITYLNMHLSLEDGENEQPHFTYPFGNKWCNDIDDIGILIDILLMKCDCLQGVRLPGKRSGFDSRVGRNIAGQLSVFENLLVVARSLEMCPIYGNMLTKYYMGLTTQIVKKWESHASARMEAGPKSYNGLIENRRETTFALWVPRLGQRVKPLILGTAPDLSPVVSDCRHIGLWK</sequence>
<protein>
    <submittedName>
        <fullName evidence="1">SFRICE_032280</fullName>
    </submittedName>
</protein>
<reference evidence="1" key="1">
    <citation type="submission" date="2016-07" db="EMBL/GenBank/DDBJ databases">
        <authorList>
            <person name="Bretaudeau A."/>
        </authorList>
    </citation>
    <scope>NUCLEOTIDE SEQUENCE</scope>
    <source>
        <strain evidence="1">Rice</strain>
        <tissue evidence="1">Whole body</tissue>
    </source>
</reference>
<name>A0A2H1WZR9_SPOFR</name>
<accession>A0A2H1WZR9</accession>
<gene>
    <name evidence="1" type="ORF">SFRICE_032280</name>
</gene>
<evidence type="ECO:0000313" key="1">
    <source>
        <dbReference type="EMBL" id="SOQ58502.1"/>
    </source>
</evidence>
<organism evidence="1">
    <name type="scientific">Spodoptera frugiperda</name>
    <name type="common">Fall armyworm</name>
    <dbReference type="NCBI Taxonomy" id="7108"/>
    <lineage>
        <taxon>Eukaryota</taxon>
        <taxon>Metazoa</taxon>
        <taxon>Ecdysozoa</taxon>
        <taxon>Arthropoda</taxon>
        <taxon>Hexapoda</taxon>
        <taxon>Insecta</taxon>
        <taxon>Pterygota</taxon>
        <taxon>Neoptera</taxon>
        <taxon>Endopterygota</taxon>
        <taxon>Lepidoptera</taxon>
        <taxon>Glossata</taxon>
        <taxon>Ditrysia</taxon>
        <taxon>Noctuoidea</taxon>
        <taxon>Noctuidae</taxon>
        <taxon>Amphipyrinae</taxon>
        <taxon>Spodoptera</taxon>
    </lineage>
</organism>
<dbReference type="EMBL" id="ODYU01012279">
    <property type="protein sequence ID" value="SOQ58502.1"/>
    <property type="molecule type" value="Genomic_DNA"/>
</dbReference>